<feature type="modified residue" description="N6-(pyridoxal phosphate)lysine" evidence="3">
    <location>
        <position position="185"/>
    </location>
</feature>
<keyword evidence="6" id="KW-1185">Reference proteome</keyword>
<dbReference type="GO" id="GO:0008483">
    <property type="term" value="F:transaminase activity"/>
    <property type="evidence" value="ECO:0007669"/>
    <property type="project" value="TreeGrafter"/>
</dbReference>
<evidence type="ECO:0000313" key="6">
    <source>
        <dbReference type="Proteomes" id="UP000527143"/>
    </source>
</evidence>
<dbReference type="GO" id="GO:0030170">
    <property type="term" value="F:pyridoxal phosphate binding"/>
    <property type="evidence" value="ECO:0007669"/>
    <property type="project" value="TreeGrafter"/>
</dbReference>
<dbReference type="Proteomes" id="UP000527143">
    <property type="component" value="Unassembled WGS sequence"/>
</dbReference>
<dbReference type="Pfam" id="PF01041">
    <property type="entry name" value="DegT_DnrJ_EryC1"/>
    <property type="match status" value="1"/>
</dbReference>
<evidence type="ECO:0000256" key="3">
    <source>
        <dbReference type="PIRSR" id="PIRSR000390-2"/>
    </source>
</evidence>
<feature type="active site" description="Proton acceptor" evidence="2">
    <location>
        <position position="185"/>
    </location>
</feature>
<dbReference type="AlphaFoldDB" id="A0A840YSU3"/>
<dbReference type="PIRSF" id="PIRSF000390">
    <property type="entry name" value="PLP_StrS"/>
    <property type="match status" value="1"/>
</dbReference>
<evidence type="ECO:0000313" key="5">
    <source>
        <dbReference type="EMBL" id="MBB5712771.1"/>
    </source>
</evidence>
<dbReference type="GO" id="GO:0000271">
    <property type="term" value="P:polysaccharide biosynthetic process"/>
    <property type="evidence" value="ECO:0007669"/>
    <property type="project" value="TreeGrafter"/>
</dbReference>
<sequence length="392" mass="42898">MLNTKFSPWPSFSEEEQVAVAKTLRSNRVNYWTGGEGRAFEEEFAQWTETSHAVAVANGTLALDLALKALGIGSGDEVIVTPRTFIASISTVVTAGATPVFADVDRDSGNISPATIAPKITERTRAIIPVHLAGWPADMDGILALAQPHGIRVVEDCAQAHGAKIGDRMVGSIGDIGAWSFCQDKIMSTGGEGGMVTTNDAGLWSAMWSFKDHGKSWEAVYERAHPPGFRWVHEQFGTNWRMLEMQAAIGRIQLRRMVDWTARRTAIARQLHGVLAAFPHSVRAPLPSEGMTHAFYRLYAYVCPEGLKSDWDRDRIVAEITALDVPVYQGSCSEVYLEKAFDNTPWRPEARLPVARELGETSLMFLTHPTITDAEVAKMCDAVGAVLKQATA</sequence>
<evidence type="ECO:0000256" key="4">
    <source>
        <dbReference type="RuleBase" id="RU004508"/>
    </source>
</evidence>
<comment type="caution">
    <text evidence="5">The sequence shown here is derived from an EMBL/GenBank/DDBJ whole genome shotgun (WGS) entry which is preliminary data.</text>
</comment>
<gene>
    <name evidence="5" type="ORF">FHT02_004032</name>
</gene>
<comment type="similarity">
    <text evidence="1 4">Belongs to the DegT/DnrJ/EryC1 family.</text>
</comment>
<dbReference type="SUPFAM" id="SSF53383">
    <property type="entry name" value="PLP-dependent transferases"/>
    <property type="match status" value="1"/>
</dbReference>
<proteinExistence type="inferred from homology"/>
<dbReference type="PANTHER" id="PTHR30244">
    <property type="entry name" value="TRANSAMINASE"/>
    <property type="match status" value="1"/>
</dbReference>
<dbReference type="InterPro" id="IPR000653">
    <property type="entry name" value="DegT/StrS_aminotransferase"/>
</dbReference>
<dbReference type="InterPro" id="IPR015422">
    <property type="entry name" value="PyrdxlP-dep_Trfase_small"/>
</dbReference>
<dbReference type="InterPro" id="IPR015421">
    <property type="entry name" value="PyrdxlP-dep_Trfase_major"/>
</dbReference>
<protein>
    <submittedName>
        <fullName evidence="5">dTDP-4-amino-4,6-dideoxygalactose transaminase</fullName>
    </submittedName>
</protein>
<dbReference type="InterPro" id="IPR015424">
    <property type="entry name" value="PyrdxlP-dep_Trfase"/>
</dbReference>
<dbReference type="Gene3D" id="3.40.640.10">
    <property type="entry name" value="Type I PLP-dependent aspartate aminotransferase-like (Major domain)"/>
    <property type="match status" value="1"/>
</dbReference>
<organism evidence="5 6">
    <name type="scientific">Sphingomonas xinjiangensis</name>
    <dbReference type="NCBI Taxonomy" id="643568"/>
    <lineage>
        <taxon>Bacteria</taxon>
        <taxon>Pseudomonadati</taxon>
        <taxon>Pseudomonadota</taxon>
        <taxon>Alphaproteobacteria</taxon>
        <taxon>Sphingomonadales</taxon>
        <taxon>Sphingomonadaceae</taxon>
        <taxon>Sphingomonas</taxon>
    </lineage>
</organism>
<dbReference type="RefSeq" id="WP_184091553.1">
    <property type="nucleotide sequence ID" value="NZ_JACIJF010000025.1"/>
</dbReference>
<dbReference type="Gene3D" id="3.90.1150.10">
    <property type="entry name" value="Aspartate Aminotransferase, domain 1"/>
    <property type="match status" value="1"/>
</dbReference>
<dbReference type="CDD" id="cd00616">
    <property type="entry name" value="AHBA_syn"/>
    <property type="match status" value="1"/>
</dbReference>
<accession>A0A840YSU3</accession>
<dbReference type="EMBL" id="JACIJF010000025">
    <property type="protein sequence ID" value="MBB5712771.1"/>
    <property type="molecule type" value="Genomic_DNA"/>
</dbReference>
<evidence type="ECO:0000256" key="1">
    <source>
        <dbReference type="ARBA" id="ARBA00037999"/>
    </source>
</evidence>
<dbReference type="PANTHER" id="PTHR30244:SF34">
    <property type="entry name" value="DTDP-4-AMINO-4,6-DIDEOXYGALACTOSE TRANSAMINASE"/>
    <property type="match status" value="1"/>
</dbReference>
<evidence type="ECO:0000256" key="2">
    <source>
        <dbReference type="PIRSR" id="PIRSR000390-1"/>
    </source>
</evidence>
<name>A0A840YSU3_9SPHN</name>
<keyword evidence="3 4" id="KW-0663">Pyridoxal phosphate</keyword>
<reference evidence="5 6" key="1">
    <citation type="submission" date="2020-08" db="EMBL/GenBank/DDBJ databases">
        <title>Genomic Encyclopedia of Type Strains, Phase IV (KMG-IV): sequencing the most valuable type-strain genomes for metagenomic binning, comparative biology and taxonomic classification.</title>
        <authorList>
            <person name="Goeker M."/>
        </authorList>
    </citation>
    <scope>NUCLEOTIDE SEQUENCE [LARGE SCALE GENOMIC DNA]</scope>
    <source>
        <strain evidence="5 6">DSM 26736</strain>
    </source>
</reference>